<dbReference type="Proteomes" id="UP000048926">
    <property type="component" value="Unassembled WGS sequence"/>
</dbReference>
<feature type="domain" description="N-acetyltransferase" evidence="3">
    <location>
        <begin position="1"/>
        <end position="147"/>
    </location>
</feature>
<proteinExistence type="predicted"/>
<evidence type="ECO:0000259" key="3">
    <source>
        <dbReference type="PROSITE" id="PS51186"/>
    </source>
</evidence>
<gene>
    <name evidence="4" type="ORF">LAL4801_05158</name>
</gene>
<dbReference type="PANTHER" id="PTHR10545:SF29">
    <property type="entry name" value="GH14572P-RELATED"/>
    <property type="match status" value="1"/>
</dbReference>
<evidence type="ECO:0000256" key="1">
    <source>
        <dbReference type="ARBA" id="ARBA00022679"/>
    </source>
</evidence>
<dbReference type="PROSITE" id="PS51186">
    <property type="entry name" value="GNAT"/>
    <property type="match status" value="1"/>
</dbReference>
<keyword evidence="2" id="KW-0012">Acyltransferase</keyword>
<dbReference type="Pfam" id="PF00583">
    <property type="entry name" value="Acetyltransf_1"/>
    <property type="match status" value="1"/>
</dbReference>
<dbReference type="InterPro" id="IPR016181">
    <property type="entry name" value="Acyl_CoA_acyltransferase"/>
</dbReference>
<dbReference type="OrthoDB" id="9805924at2"/>
<name>A0A0M6YB89_9HYPH</name>
<dbReference type="AlphaFoldDB" id="A0A0M6YB89"/>
<evidence type="ECO:0000313" key="4">
    <source>
        <dbReference type="EMBL" id="CTQ46699.1"/>
    </source>
</evidence>
<dbReference type="CDD" id="cd04301">
    <property type="entry name" value="NAT_SF"/>
    <property type="match status" value="1"/>
</dbReference>
<evidence type="ECO:0000256" key="2">
    <source>
        <dbReference type="ARBA" id="ARBA00023315"/>
    </source>
</evidence>
<dbReference type="PANTHER" id="PTHR10545">
    <property type="entry name" value="DIAMINE N-ACETYLTRANSFERASE"/>
    <property type="match status" value="1"/>
</dbReference>
<dbReference type="InterPro" id="IPR000182">
    <property type="entry name" value="GNAT_dom"/>
</dbReference>
<dbReference type="Gene3D" id="3.40.630.30">
    <property type="match status" value="1"/>
</dbReference>
<protein>
    <submittedName>
        <fullName evidence="4">Ribosomal-protein-alanine acetyltransferase</fullName>
    </submittedName>
</protein>
<reference evidence="5" key="1">
    <citation type="submission" date="2015-07" db="EMBL/GenBank/DDBJ databases">
        <authorList>
            <person name="Rodrigo-Torres Lidia"/>
            <person name="Arahal R.David."/>
        </authorList>
    </citation>
    <scope>NUCLEOTIDE SEQUENCE [LARGE SCALE GENOMIC DNA]</scope>
    <source>
        <strain evidence="5">CECT 4801</strain>
    </source>
</reference>
<keyword evidence="5" id="KW-1185">Reference proteome</keyword>
<sequence>MMVRTARLEDTPQLLRLIRDHAQYEGGRATIDKCVLKRLLQVEEPPVRILVAESDQIAGYAALTTDYSLWSGACYGHLDCLFVAKEYRGRGVGQILFLKVREEAHSAGCVRLEWQTPDWNRQATEFYRRNGAECLSKTRFVLQLDAG</sequence>
<dbReference type="GO" id="GO:0008080">
    <property type="term" value="F:N-acetyltransferase activity"/>
    <property type="evidence" value="ECO:0007669"/>
    <property type="project" value="TreeGrafter"/>
</dbReference>
<keyword evidence="1 4" id="KW-0808">Transferase</keyword>
<accession>A0A0M6YB89</accession>
<dbReference type="EMBL" id="CXST01000004">
    <property type="protein sequence ID" value="CTQ46699.1"/>
    <property type="molecule type" value="Genomic_DNA"/>
</dbReference>
<dbReference type="SUPFAM" id="SSF55729">
    <property type="entry name" value="Acyl-CoA N-acyltransferases (Nat)"/>
    <property type="match status" value="1"/>
</dbReference>
<dbReference type="InterPro" id="IPR051016">
    <property type="entry name" value="Diverse_Substrate_AcTransf"/>
</dbReference>
<evidence type="ECO:0000313" key="5">
    <source>
        <dbReference type="Proteomes" id="UP000048926"/>
    </source>
</evidence>
<organism evidence="4 5">
    <name type="scientific">Roseibium aggregatum</name>
    <dbReference type="NCBI Taxonomy" id="187304"/>
    <lineage>
        <taxon>Bacteria</taxon>
        <taxon>Pseudomonadati</taxon>
        <taxon>Pseudomonadota</taxon>
        <taxon>Alphaproteobacteria</taxon>
        <taxon>Hyphomicrobiales</taxon>
        <taxon>Stappiaceae</taxon>
        <taxon>Roseibium</taxon>
    </lineage>
</organism>